<dbReference type="SUPFAM" id="SSF56300">
    <property type="entry name" value="Metallo-dependent phosphatases"/>
    <property type="match status" value="1"/>
</dbReference>
<organism evidence="2 3">
    <name type="scientific">Chaetoceros tenuissimus</name>
    <dbReference type="NCBI Taxonomy" id="426638"/>
    <lineage>
        <taxon>Eukaryota</taxon>
        <taxon>Sar</taxon>
        <taxon>Stramenopiles</taxon>
        <taxon>Ochrophyta</taxon>
        <taxon>Bacillariophyta</taxon>
        <taxon>Coscinodiscophyceae</taxon>
        <taxon>Chaetocerotophycidae</taxon>
        <taxon>Chaetocerotales</taxon>
        <taxon>Chaetocerotaceae</taxon>
        <taxon>Chaetoceros</taxon>
    </lineage>
</organism>
<protein>
    <recommendedName>
        <fullName evidence="1">PhoD-like phosphatase metallophosphatase domain-containing protein</fullName>
    </recommendedName>
</protein>
<gene>
    <name evidence="2" type="ORF">CTEN210_14915</name>
</gene>
<dbReference type="PANTHER" id="PTHR43606">
    <property type="entry name" value="PHOSPHATASE, PUTATIVE (AFU_ORTHOLOGUE AFUA_6G08710)-RELATED"/>
    <property type="match status" value="1"/>
</dbReference>
<dbReference type="AlphaFoldDB" id="A0AAD3D9C7"/>
<dbReference type="InterPro" id="IPR052900">
    <property type="entry name" value="Phospholipid_Metab_Enz"/>
</dbReference>
<dbReference type="Pfam" id="PF09423">
    <property type="entry name" value="PhoD"/>
    <property type="match status" value="1"/>
</dbReference>
<evidence type="ECO:0000259" key="1">
    <source>
        <dbReference type="Pfam" id="PF09423"/>
    </source>
</evidence>
<proteinExistence type="predicted"/>
<evidence type="ECO:0000313" key="3">
    <source>
        <dbReference type="Proteomes" id="UP001054902"/>
    </source>
</evidence>
<comment type="caution">
    <text evidence="2">The sequence shown here is derived from an EMBL/GenBank/DDBJ whole genome shotgun (WGS) entry which is preliminary data.</text>
</comment>
<sequence length="710" mass="80352">MDLVAVILAQQLHFIILIGIVTATSIKASETVVIEDRGIIEDRKCKTFPFSDKSHVNCASETEFDRNVQQDESCIDSSSFQFNSSGDTLKTCAWLSTGSKKQQKRKQKKFCPKMVDGVYISDQCKQSCGLCSTCSYRCFRKSMIASDVCEQDAMCSKCADDKPLHRTCKNLWDKCGDSNHASIYGGLDCSNVKALHQCYMEKIDEDYRETFVKYDWSWVEQPKLEYKPGPKVGRYDWFLDRKPFEPIVNDTTAIAGVLYTFSESVLKMSVFFPPLYPKESTKVQIDVVGEESGKIYLDECEILPFIWMCTFRFDNLPMEESYTYIVKYSPRPKSTDIMYEYEGLIPLHVGKPRIAAMSCLGARDTIDADHVVEEVLKSQPDVIALLGDHNYFHHQASYGFLETIYSINKLTKSLPTIVQMDDHDYGLGNIFGAGVDGAYNSGDGFIGSDPCLFKSYEHQVLSHLPDPVSNKTLLNGIKYQYTNLIYGDVDIAILEARKFKNKRDSLLGSDQEQWLQDWCENDDSSTDRTKIVLAQSPFISFATHYRGQNKEQWTTVTENMKDPNGFPSQARKRALEILRGCTNVVISGDQHVGFAIEYPDYEIMDCATPATYNSVFWRINDNPLGVMHIDTHCNQYILKEVYQMPQEIRAMTPALTVHASPDIYSARGDGFLVVDITDSTVTCEMRGYDYGDAGNGSLNVTRWKTAIAIS</sequence>
<dbReference type="Gene3D" id="3.60.21.70">
    <property type="entry name" value="PhoD-like phosphatase"/>
    <property type="match status" value="1"/>
</dbReference>
<dbReference type="Proteomes" id="UP001054902">
    <property type="component" value="Unassembled WGS sequence"/>
</dbReference>
<dbReference type="InterPro" id="IPR038607">
    <property type="entry name" value="PhoD-like_sf"/>
</dbReference>
<dbReference type="InterPro" id="IPR018946">
    <property type="entry name" value="PhoD-like_MPP"/>
</dbReference>
<keyword evidence="3" id="KW-1185">Reference proteome</keyword>
<feature type="domain" description="PhoD-like phosphatase metallophosphatase" evidence="1">
    <location>
        <begin position="497"/>
        <end position="645"/>
    </location>
</feature>
<dbReference type="EMBL" id="BLLK01000062">
    <property type="protein sequence ID" value="GFH58439.1"/>
    <property type="molecule type" value="Genomic_DNA"/>
</dbReference>
<name>A0AAD3D9C7_9STRA</name>
<evidence type="ECO:0000313" key="2">
    <source>
        <dbReference type="EMBL" id="GFH58439.1"/>
    </source>
</evidence>
<accession>A0AAD3D9C7</accession>
<dbReference type="PANTHER" id="PTHR43606:SF2">
    <property type="entry name" value="ALKALINE PHOSPHATASE FAMILY PROTEIN (AFU_ORTHOLOGUE AFUA_5G03860)"/>
    <property type="match status" value="1"/>
</dbReference>
<dbReference type="InterPro" id="IPR029052">
    <property type="entry name" value="Metallo-depent_PP-like"/>
</dbReference>
<reference evidence="2 3" key="1">
    <citation type="journal article" date="2021" name="Sci. Rep.">
        <title>The genome of the diatom Chaetoceros tenuissimus carries an ancient integrated fragment of an extant virus.</title>
        <authorList>
            <person name="Hongo Y."/>
            <person name="Kimura K."/>
            <person name="Takaki Y."/>
            <person name="Yoshida Y."/>
            <person name="Baba S."/>
            <person name="Kobayashi G."/>
            <person name="Nagasaki K."/>
            <person name="Hano T."/>
            <person name="Tomaru Y."/>
        </authorList>
    </citation>
    <scope>NUCLEOTIDE SEQUENCE [LARGE SCALE GENOMIC DNA]</scope>
    <source>
        <strain evidence="2 3">NIES-3715</strain>
    </source>
</reference>